<feature type="domain" description="AAA" evidence="9">
    <location>
        <begin position="59"/>
        <end position="189"/>
    </location>
</feature>
<reference evidence="10 11" key="1">
    <citation type="submission" date="2021-05" db="EMBL/GenBank/DDBJ databases">
        <title>Novel Bacillus species.</title>
        <authorList>
            <person name="Liu G."/>
        </authorList>
    </citation>
    <scope>NUCLEOTIDE SEQUENCE [LARGE SCALE GENOMIC DNA]</scope>
    <source>
        <strain evidence="10 11">FJAT-49682</strain>
    </source>
</reference>
<evidence type="ECO:0000256" key="8">
    <source>
        <dbReference type="ARBA" id="ARBA00051245"/>
    </source>
</evidence>
<evidence type="ECO:0000256" key="7">
    <source>
        <dbReference type="ARBA" id="ARBA00023137"/>
    </source>
</evidence>
<keyword evidence="6" id="KW-0067">ATP-binding</keyword>
<dbReference type="EC" id="2.7.10.2" evidence="2"/>
<dbReference type="Pfam" id="PF13614">
    <property type="entry name" value="AAA_31"/>
    <property type="match status" value="1"/>
</dbReference>
<comment type="catalytic activity">
    <reaction evidence="8">
        <text>L-tyrosyl-[protein] + ATP = O-phospho-L-tyrosyl-[protein] + ADP + H(+)</text>
        <dbReference type="Rhea" id="RHEA:10596"/>
        <dbReference type="Rhea" id="RHEA-COMP:10136"/>
        <dbReference type="Rhea" id="RHEA-COMP:20101"/>
        <dbReference type="ChEBI" id="CHEBI:15378"/>
        <dbReference type="ChEBI" id="CHEBI:30616"/>
        <dbReference type="ChEBI" id="CHEBI:46858"/>
        <dbReference type="ChEBI" id="CHEBI:61978"/>
        <dbReference type="ChEBI" id="CHEBI:456216"/>
        <dbReference type="EC" id="2.7.10.2"/>
    </reaction>
</comment>
<evidence type="ECO:0000256" key="3">
    <source>
        <dbReference type="ARBA" id="ARBA00022679"/>
    </source>
</evidence>
<dbReference type="InterPro" id="IPR025669">
    <property type="entry name" value="AAA_dom"/>
</dbReference>
<dbReference type="NCBIfam" id="TIGR01007">
    <property type="entry name" value="eps_fam"/>
    <property type="match status" value="1"/>
</dbReference>
<keyword evidence="11" id="KW-1185">Reference proteome</keyword>
<comment type="caution">
    <text evidence="10">The sequence shown here is derived from an EMBL/GenBank/DDBJ whole genome shotgun (WGS) entry which is preliminary data.</text>
</comment>
<dbReference type="GO" id="GO:0005524">
    <property type="term" value="F:ATP binding"/>
    <property type="evidence" value="ECO:0007669"/>
    <property type="project" value="UniProtKB-KW"/>
</dbReference>
<evidence type="ECO:0000259" key="9">
    <source>
        <dbReference type="Pfam" id="PF13614"/>
    </source>
</evidence>
<dbReference type="Gene3D" id="3.40.50.300">
    <property type="entry name" value="P-loop containing nucleotide triphosphate hydrolases"/>
    <property type="match status" value="1"/>
</dbReference>
<accession>A0A942Z6Q6</accession>
<dbReference type="InterPro" id="IPR050445">
    <property type="entry name" value="Bact_polysacc_biosynth/exp"/>
</dbReference>
<gene>
    <name evidence="10" type="ORF">KHA91_18620</name>
</gene>
<proteinExistence type="inferred from homology"/>
<dbReference type="EMBL" id="JAGYPN010000004">
    <property type="protein sequence ID" value="MBS4224730.1"/>
    <property type="molecule type" value="Genomic_DNA"/>
</dbReference>
<evidence type="ECO:0000313" key="11">
    <source>
        <dbReference type="Proteomes" id="UP000676456"/>
    </source>
</evidence>
<dbReference type="PANTHER" id="PTHR32309:SF13">
    <property type="entry name" value="FERRIC ENTEROBACTIN TRANSPORT PROTEIN FEPE"/>
    <property type="match status" value="1"/>
</dbReference>
<evidence type="ECO:0000256" key="2">
    <source>
        <dbReference type="ARBA" id="ARBA00011903"/>
    </source>
</evidence>
<evidence type="ECO:0000256" key="5">
    <source>
        <dbReference type="ARBA" id="ARBA00022777"/>
    </source>
</evidence>
<evidence type="ECO:0000256" key="4">
    <source>
        <dbReference type="ARBA" id="ARBA00022741"/>
    </source>
</evidence>
<protein>
    <recommendedName>
        <fullName evidence="2">non-specific protein-tyrosine kinase</fullName>
        <ecNumber evidence="2">2.7.10.2</ecNumber>
    </recommendedName>
</protein>
<dbReference type="AlphaFoldDB" id="A0A942Z6Q6"/>
<organism evidence="10 11">
    <name type="scientific">Lederbergia citrea</name>
    <dbReference type="NCBI Taxonomy" id="2833581"/>
    <lineage>
        <taxon>Bacteria</taxon>
        <taxon>Bacillati</taxon>
        <taxon>Bacillota</taxon>
        <taxon>Bacilli</taxon>
        <taxon>Bacillales</taxon>
        <taxon>Bacillaceae</taxon>
        <taxon>Lederbergia</taxon>
    </lineage>
</organism>
<keyword evidence="5 10" id="KW-0418">Kinase</keyword>
<evidence type="ECO:0000313" key="10">
    <source>
        <dbReference type="EMBL" id="MBS4224730.1"/>
    </source>
</evidence>
<keyword evidence="7" id="KW-0829">Tyrosine-protein kinase</keyword>
<evidence type="ECO:0000256" key="1">
    <source>
        <dbReference type="ARBA" id="ARBA00007316"/>
    </source>
</evidence>
<dbReference type="GO" id="GO:0005886">
    <property type="term" value="C:plasma membrane"/>
    <property type="evidence" value="ECO:0007669"/>
    <property type="project" value="TreeGrafter"/>
</dbReference>
<dbReference type="PANTHER" id="PTHR32309">
    <property type="entry name" value="TYROSINE-PROTEIN KINASE"/>
    <property type="match status" value="1"/>
</dbReference>
<evidence type="ECO:0000256" key="6">
    <source>
        <dbReference type="ARBA" id="ARBA00022840"/>
    </source>
</evidence>
<keyword evidence="3" id="KW-0808">Transferase</keyword>
<dbReference type="GO" id="GO:0004715">
    <property type="term" value="F:non-membrane spanning protein tyrosine kinase activity"/>
    <property type="evidence" value="ECO:0007669"/>
    <property type="project" value="UniProtKB-EC"/>
</dbReference>
<dbReference type="InterPro" id="IPR005702">
    <property type="entry name" value="Wzc-like_C"/>
</dbReference>
<name>A0A942Z6Q6_9BACI</name>
<dbReference type="CDD" id="cd05387">
    <property type="entry name" value="BY-kinase"/>
    <property type="match status" value="1"/>
</dbReference>
<dbReference type="Proteomes" id="UP000676456">
    <property type="component" value="Unassembled WGS sequence"/>
</dbReference>
<keyword evidence="4" id="KW-0547">Nucleotide-binding</keyword>
<dbReference type="InterPro" id="IPR027417">
    <property type="entry name" value="P-loop_NTPase"/>
</dbReference>
<comment type="similarity">
    <text evidence="1">Belongs to the CpsD/CapB family.</text>
</comment>
<sequence>MVLNKRKRSIAKKRNLVTYTNPDSIISEQYRTIRTNIRFLNGDKKNNTLLITSPGKWEGKSTTAANIAISMAQQKEKILLIDGNLRDPGIHHIFKTSNATGLTDVLTGKVNFEEAVCPSNIGSLDLLTSGAIPFNPAELLGSHMMSLLLKKVNSLYDLVLIDSTSLLEVTDTKIIANLCDGVVLVVRQNKTDLESAFESKKVLEYAKAQIVGVILNEKN</sequence>
<dbReference type="SUPFAM" id="SSF52540">
    <property type="entry name" value="P-loop containing nucleoside triphosphate hydrolases"/>
    <property type="match status" value="1"/>
</dbReference>